<proteinExistence type="predicted"/>
<organism evidence="1 2">
    <name type="scientific">Pistacia integerrima</name>
    <dbReference type="NCBI Taxonomy" id="434235"/>
    <lineage>
        <taxon>Eukaryota</taxon>
        <taxon>Viridiplantae</taxon>
        <taxon>Streptophyta</taxon>
        <taxon>Embryophyta</taxon>
        <taxon>Tracheophyta</taxon>
        <taxon>Spermatophyta</taxon>
        <taxon>Magnoliopsida</taxon>
        <taxon>eudicotyledons</taxon>
        <taxon>Gunneridae</taxon>
        <taxon>Pentapetalae</taxon>
        <taxon>rosids</taxon>
        <taxon>malvids</taxon>
        <taxon>Sapindales</taxon>
        <taxon>Anacardiaceae</taxon>
        <taxon>Pistacia</taxon>
    </lineage>
</organism>
<evidence type="ECO:0000313" key="1">
    <source>
        <dbReference type="EMBL" id="KAJ0054642.1"/>
    </source>
</evidence>
<dbReference type="Proteomes" id="UP001163603">
    <property type="component" value="Chromosome 1"/>
</dbReference>
<evidence type="ECO:0000313" key="2">
    <source>
        <dbReference type="Proteomes" id="UP001163603"/>
    </source>
</evidence>
<reference evidence="2" key="1">
    <citation type="journal article" date="2023" name="G3 (Bethesda)">
        <title>Genome assembly and association tests identify interacting loci associated with vigor, precocity, and sex in interspecific pistachio rootstocks.</title>
        <authorList>
            <person name="Palmer W."/>
            <person name="Jacygrad E."/>
            <person name="Sagayaradj S."/>
            <person name="Cavanaugh K."/>
            <person name="Han R."/>
            <person name="Bertier L."/>
            <person name="Beede B."/>
            <person name="Kafkas S."/>
            <person name="Golino D."/>
            <person name="Preece J."/>
            <person name="Michelmore R."/>
        </authorList>
    </citation>
    <scope>NUCLEOTIDE SEQUENCE [LARGE SCALE GENOMIC DNA]</scope>
</reference>
<comment type="caution">
    <text evidence="1">The sequence shown here is derived from an EMBL/GenBank/DDBJ whole genome shotgun (WGS) entry which is preliminary data.</text>
</comment>
<sequence length="228" mass="26536">MAPSLQMCKLAAIRINSMAERLKFTPQIREKIYLLFQRIFTQETYLFFYRRIEQIILCCFYLVLRKVRALFPLEVFSITQNYVKETQRRSQDFCGVFVSCSSQCNWTNGENRVHIIKLYNEIFLPNVKSLLEEIGYKQVPEDHSPSSARPSLFPSVADISPKKKEALNSHVGKSYYALIGQSSSASKEVDAINECLNRRRLNTNRKRRRMLNFDDPYVTLISDAVPSK</sequence>
<accession>A0ACC0ZQX6</accession>
<name>A0ACC0ZQX6_9ROSI</name>
<protein>
    <submittedName>
        <fullName evidence="1">Uncharacterized protein</fullName>
    </submittedName>
</protein>
<gene>
    <name evidence="1" type="ORF">Pint_02489</name>
</gene>
<keyword evidence="2" id="KW-1185">Reference proteome</keyword>
<dbReference type="EMBL" id="CM047736">
    <property type="protein sequence ID" value="KAJ0054642.1"/>
    <property type="molecule type" value="Genomic_DNA"/>
</dbReference>